<feature type="signal peptide" evidence="2">
    <location>
        <begin position="1"/>
        <end position="24"/>
    </location>
</feature>
<feature type="compositionally biased region" description="Low complexity" evidence="1">
    <location>
        <begin position="70"/>
        <end position="98"/>
    </location>
</feature>
<name>A0A838L6L2_9SPHN</name>
<keyword evidence="2" id="KW-0732">Signal</keyword>
<keyword evidence="4" id="KW-1185">Reference proteome</keyword>
<protein>
    <submittedName>
        <fullName evidence="3">Uncharacterized protein</fullName>
    </submittedName>
</protein>
<gene>
    <name evidence="3" type="ORF">HZF05_13580</name>
</gene>
<evidence type="ECO:0000313" key="3">
    <source>
        <dbReference type="EMBL" id="MBA2935123.1"/>
    </source>
</evidence>
<evidence type="ECO:0000256" key="2">
    <source>
        <dbReference type="SAM" id="SignalP"/>
    </source>
</evidence>
<proteinExistence type="predicted"/>
<dbReference type="RefSeq" id="WP_160365532.1">
    <property type="nucleotide sequence ID" value="NZ_JACEIB010000019.1"/>
</dbReference>
<reference evidence="3 4" key="1">
    <citation type="submission" date="2020-07" db="EMBL/GenBank/DDBJ databases">
        <authorList>
            <person name="Sun Q."/>
        </authorList>
    </citation>
    <scope>NUCLEOTIDE SEQUENCE [LARGE SCALE GENOMIC DNA]</scope>
    <source>
        <strain evidence="3 4">CGMCC 1.13654</strain>
    </source>
</reference>
<dbReference type="AlphaFoldDB" id="A0A838L6L2"/>
<evidence type="ECO:0000256" key="1">
    <source>
        <dbReference type="SAM" id="MobiDB-lite"/>
    </source>
</evidence>
<feature type="region of interest" description="Disordered" evidence="1">
    <location>
        <begin position="31"/>
        <end position="129"/>
    </location>
</feature>
<sequence length="129" mass="13132">MATMIRYPLMAMAITALASQAAQAQIDKYDPTTGKYVTSDPFAPPATDPSPNRINRRISPAAQSMGAPGGPQTAGAAAGGTSVAGSGSTAGSTGSATPDQQFVTMGDMAMYGAQSSSDDPFAKPDWWPQ</sequence>
<dbReference type="Proteomes" id="UP000570166">
    <property type="component" value="Unassembled WGS sequence"/>
</dbReference>
<organism evidence="3 4">
    <name type="scientific">Sphingomonas chungangi</name>
    <dbReference type="NCBI Taxonomy" id="2683589"/>
    <lineage>
        <taxon>Bacteria</taxon>
        <taxon>Pseudomonadati</taxon>
        <taxon>Pseudomonadota</taxon>
        <taxon>Alphaproteobacteria</taxon>
        <taxon>Sphingomonadales</taxon>
        <taxon>Sphingomonadaceae</taxon>
        <taxon>Sphingomonas</taxon>
    </lineage>
</organism>
<evidence type="ECO:0000313" key="4">
    <source>
        <dbReference type="Proteomes" id="UP000570166"/>
    </source>
</evidence>
<comment type="caution">
    <text evidence="3">The sequence shown here is derived from an EMBL/GenBank/DDBJ whole genome shotgun (WGS) entry which is preliminary data.</text>
</comment>
<dbReference type="EMBL" id="JACEIB010000019">
    <property type="protein sequence ID" value="MBA2935123.1"/>
    <property type="molecule type" value="Genomic_DNA"/>
</dbReference>
<feature type="chain" id="PRO_5032883874" evidence="2">
    <location>
        <begin position="25"/>
        <end position="129"/>
    </location>
</feature>
<accession>A0A838L6L2</accession>